<proteinExistence type="predicted"/>
<name>A0A2G8SA18_9APHY</name>
<dbReference type="AlphaFoldDB" id="A0A2G8SA18"/>
<reference evidence="1 2" key="1">
    <citation type="journal article" date="2015" name="Sci. Rep.">
        <title>Chromosome-level genome map provides insights into diverse defense mechanisms in the medicinal fungus Ganoderma sinense.</title>
        <authorList>
            <person name="Zhu Y."/>
            <person name="Xu J."/>
            <person name="Sun C."/>
            <person name="Zhou S."/>
            <person name="Xu H."/>
            <person name="Nelson D.R."/>
            <person name="Qian J."/>
            <person name="Song J."/>
            <person name="Luo H."/>
            <person name="Xiang L."/>
            <person name="Li Y."/>
            <person name="Xu Z."/>
            <person name="Ji A."/>
            <person name="Wang L."/>
            <person name="Lu S."/>
            <person name="Hayward A."/>
            <person name="Sun W."/>
            <person name="Li X."/>
            <person name="Schwartz D.C."/>
            <person name="Wang Y."/>
            <person name="Chen S."/>
        </authorList>
    </citation>
    <scope>NUCLEOTIDE SEQUENCE [LARGE SCALE GENOMIC DNA]</scope>
    <source>
        <strain evidence="1 2">ZZ0214-1</strain>
    </source>
</reference>
<organism evidence="1 2">
    <name type="scientific">Ganoderma sinense ZZ0214-1</name>
    <dbReference type="NCBI Taxonomy" id="1077348"/>
    <lineage>
        <taxon>Eukaryota</taxon>
        <taxon>Fungi</taxon>
        <taxon>Dikarya</taxon>
        <taxon>Basidiomycota</taxon>
        <taxon>Agaricomycotina</taxon>
        <taxon>Agaricomycetes</taxon>
        <taxon>Polyporales</taxon>
        <taxon>Polyporaceae</taxon>
        <taxon>Ganoderma</taxon>
    </lineage>
</organism>
<protein>
    <submittedName>
        <fullName evidence="1">Uncharacterized protein</fullName>
    </submittedName>
</protein>
<comment type="caution">
    <text evidence="1">The sequence shown here is derived from an EMBL/GenBank/DDBJ whole genome shotgun (WGS) entry which is preliminary data.</text>
</comment>
<evidence type="ECO:0000313" key="1">
    <source>
        <dbReference type="EMBL" id="PIL30613.1"/>
    </source>
</evidence>
<evidence type="ECO:0000313" key="2">
    <source>
        <dbReference type="Proteomes" id="UP000230002"/>
    </source>
</evidence>
<accession>A0A2G8SA18</accession>
<gene>
    <name evidence="1" type="ORF">GSI_07314</name>
</gene>
<dbReference type="EMBL" id="AYKW01000014">
    <property type="protein sequence ID" value="PIL30613.1"/>
    <property type="molecule type" value="Genomic_DNA"/>
</dbReference>
<dbReference type="Proteomes" id="UP000230002">
    <property type="component" value="Unassembled WGS sequence"/>
</dbReference>
<dbReference type="OrthoDB" id="2733483at2759"/>
<keyword evidence="2" id="KW-1185">Reference proteome</keyword>
<sequence>MDIHSYTLKVITQIALYTDGGVDYNLSTPHTMVFVLGLLSDGSGKKLHPSKAFRIVGAEVFHRDRNPVLDALWEVEHVKERERMLRLWQGEGDRCTPNPALAGAFPTAFFVTDVGTGWYGCCDVYRPSRHPDGDLPDEPTRLAFEDLEMMCTRAIHGGSIYEASEDPTQVIPTAAVYLPLGNGWKKISTPEMLANSVTHDRAIHPNSYVSGLPLEKIWEVYKNW</sequence>